<proteinExistence type="predicted"/>
<dbReference type="AlphaFoldDB" id="A0A6A6F1A3"/>
<dbReference type="Proteomes" id="UP000799539">
    <property type="component" value="Unassembled WGS sequence"/>
</dbReference>
<evidence type="ECO:0000313" key="2">
    <source>
        <dbReference type="EMBL" id="KAF2207094.1"/>
    </source>
</evidence>
<feature type="region of interest" description="Disordered" evidence="1">
    <location>
        <begin position="1"/>
        <end position="24"/>
    </location>
</feature>
<sequence>MAASVSSALPQSSPPTEMSCQQLGTGTQIGGYATECNIDRRGGDLSNEPASSFSACFPRCDAIADCVGFSYIGGSGPGVCFFKSAIQPASDSDSVDTAFKVDPLPPTGSVSIPIVTSTSTTQATTSATTTTSEPVFSIPALRAMTTATTTAANTGRPRAFGEERETNPARPTAFGEERTTLVTTTRAGATKLAAATNVPSFDLPLPANLGPFFCTQNIGGVAVRVLCKH</sequence>
<evidence type="ECO:0000313" key="3">
    <source>
        <dbReference type="Proteomes" id="UP000799539"/>
    </source>
</evidence>
<name>A0A6A6F1A3_9PEZI</name>
<dbReference type="OrthoDB" id="3646848at2759"/>
<gene>
    <name evidence="2" type="ORF">CERZMDRAFT_102791</name>
</gene>
<evidence type="ECO:0008006" key="4">
    <source>
        <dbReference type="Google" id="ProtNLM"/>
    </source>
</evidence>
<reference evidence="2" key="1">
    <citation type="journal article" date="2020" name="Stud. Mycol.">
        <title>101 Dothideomycetes genomes: a test case for predicting lifestyles and emergence of pathogens.</title>
        <authorList>
            <person name="Haridas S."/>
            <person name="Albert R."/>
            <person name="Binder M."/>
            <person name="Bloem J."/>
            <person name="Labutti K."/>
            <person name="Salamov A."/>
            <person name="Andreopoulos B."/>
            <person name="Baker S."/>
            <person name="Barry K."/>
            <person name="Bills G."/>
            <person name="Bluhm B."/>
            <person name="Cannon C."/>
            <person name="Castanera R."/>
            <person name="Culley D."/>
            <person name="Daum C."/>
            <person name="Ezra D."/>
            <person name="Gonzalez J."/>
            <person name="Henrissat B."/>
            <person name="Kuo A."/>
            <person name="Liang C."/>
            <person name="Lipzen A."/>
            <person name="Lutzoni F."/>
            <person name="Magnuson J."/>
            <person name="Mondo S."/>
            <person name="Nolan M."/>
            <person name="Ohm R."/>
            <person name="Pangilinan J."/>
            <person name="Park H.-J."/>
            <person name="Ramirez L."/>
            <person name="Alfaro M."/>
            <person name="Sun H."/>
            <person name="Tritt A."/>
            <person name="Yoshinaga Y."/>
            <person name="Zwiers L.-H."/>
            <person name="Turgeon B."/>
            <person name="Goodwin S."/>
            <person name="Spatafora J."/>
            <person name="Crous P."/>
            <person name="Grigoriev I."/>
        </authorList>
    </citation>
    <scope>NUCLEOTIDE SEQUENCE</scope>
    <source>
        <strain evidence="2">SCOH1-5</strain>
    </source>
</reference>
<protein>
    <recommendedName>
        <fullName evidence="4">Apple domain-containing protein</fullName>
    </recommendedName>
</protein>
<accession>A0A6A6F1A3</accession>
<dbReference type="Gene3D" id="3.50.4.10">
    <property type="entry name" value="Hepatocyte Growth Factor"/>
    <property type="match status" value="1"/>
</dbReference>
<dbReference type="EMBL" id="ML992707">
    <property type="protein sequence ID" value="KAF2207094.1"/>
    <property type="molecule type" value="Genomic_DNA"/>
</dbReference>
<evidence type="ECO:0000256" key="1">
    <source>
        <dbReference type="SAM" id="MobiDB-lite"/>
    </source>
</evidence>
<organism evidence="2 3">
    <name type="scientific">Cercospora zeae-maydis SCOH1-5</name>
    <dbReference type="NCBI Taxonomy" id="717836"/>
    <lineage>
        <taxon>Eukaryota</taxon>
        <taxon>Fungi</taxon>
        <taxon>Dikarya</taxon>
        <taxon>Ascomycota</taxon>
        <taxon>Pezizomycotina</taxon>
        <taxon>Dothideomycetes</taxon>
        <taxon>Dothideomycetidae</taxon>
        <taxon>Mycosphaerellales</taxon>
        <taxon>Mycosphaerellaceae</taxon>
        <taxon>Cercospora</taxon>
    </lineage>
</organism>
<keyword evidence="3" id="KW-1185">Reference proteome</keyword>